<organism evidence="2 3">
    <name type="scientific">Prosthecobacter algae</name>
    <dbReference type="NCBI Taxonomy" id="1144682"/>
    <lineage>
        <taxon>Bacteria</taxon>
        <taxon>Pseudomonadati</taxon>
        <taxon>Verrucomicrobiota</taxon>
        <taxon>Verrucomicrobiia</taxon>
        <taxon>Verrucomicrobiales</taxon>
        <taxon>Verrucomicrobiaceae</taxon>
        <taxon>Prosthecobacter</taxon>
    </lineage>
</organism>
<proteinExistence type="predicted"/>
<feature type="region of interest" description="Disordered" evidence="1">
    <location>
        <begin position="1"/>
        <end position="35"/>
    </location>
</feature>
<feature type="compositionally biased region" description="Basic and acidic residues" evidence="1">
    <location>
        <begin position="23"/>
        <end position="35"/>
    </location>
</feature>
<evidence type="ECO:0000256" key="1">
    <source>
        <dbReference type="SAM" id="MobiDB-lite"/>
    </source>
</evidence>
<accession>A0ABP9P5W5</accession>
<sequence>MQHDFHGKPHLVTESSFESSEGDQDKLESVKRSEYDKDGNAIRVETFDSSNRKTDSEIYTYDEGGTWVSLVELSEGTQTTYQIFVDLKTKRIAKVDQRSKNTEFISYSEQGFELGSITQTIAGKTLEKTTFKRNALNKEEHVLFEEPIGKKTSEFIIQWLPEGFERTSTIIMHDKDGDQFVMTYEYPEIDSAGNWLTQIEKSVLILKNGEKRSLPTVTNKRKITYYP</sequence>
<dbReference type="EMBL" id="BAABIA010000004">
    <property type="protein sequence ID" value="GAA5139940.1"/>
    <property type="molecule type" value="Genomic_DNA"/>
</dbReference>
<evidence type="ECO:0000313" key="2">
    <source>
        <dbReference type="EMBL" id="GAA5139940.1"/>
    </source>
</evidence>
<evidence type="ECO:0008006" key="4">
    <source>
        <dbReference type="Google" id="ProtNLM"/>
    </source>
</evidence>
<dbReference type="Proteomes" id="UP001499852">
    <property type="component" value="Unassembled WGS sequence"/>
</dbReference>
<evidence type="ECO:0000313" key="3">
    <source>
        <dbReference type="Proteomes" id="UP001499852"/>
    </source>
</evidence>
<name>A0ABP9P5W5_9BACT</name>
<reference evidence="3" key="1">
    <citation type="journal article" date="2019" name="Int. J. Syst. Evol. Microbiol.">
        <title>The Global Catalogue of Microorganisms (GCM) 10K type strain sequencing project: providing services to taxonomists for standard genome sequencing and annotation.</title>
        <authorList>
            <consortium name="The Broad Institute Genomics Platform"/>
            <consortium name="The Broad Institute Genome Sequencing Center for Infectious Disease"/>
            <person name="Wu L."/>
            <person name="Ma J."/>
        </authorList>
    </citation>
    <scope>NUCLEOTIDE SEQUENCE [LARGE SCALE GENOMIC DNA]</scope>
    <source>
        <strain evidence="3">JCM 18053</strain>
    </source>
</reference>
<comment type="caution">
    <text evidence="2">The sequence shown here is derived from an EMBL/GenBank/DDBJ whole genome shotgun (WGS) entry which is preliminary data.</text>
</comment>
<gene>
    <name evidence="2" type="ORF">GCM10023213_21550</name>
</gene>
<protein>
    <recommendedName>
        <fullName evidence="4">YD repeat-containing protein</fullName>
    </recommendedName>
</protein>
<keyword evidence="3" id="KW-1185">Reference proteome</keyword>